<dbReference type="InterPro" id="IPR031815">
    <property type="entry name" value="DUF5074"/>
</dbReference>
<accession>A0A2H1EA50</accession>
<dbReference type="GeneID" id="47723237"/>
<feature type="chain" id="PRO_5013554087" evidence="1">
    <location>
        <begin position="22"/>
        <end position="361"/>
    </location>
</feature>
<dbReference type="SUPFAM" id="SSF50969">
    <property type="entry name" value="YVTN repeat-like/Quinoprotein amine dehydrogenase"/>
    <property type="match status" value="1"/>
</dbReference>
<dbReference type="PANTHER" id="PTHR47197">
    <property type="entry name" value="PROTEIN NIRF"/>
    <property type="match status" value="1"/>
</dbReference>
<evidence type="ECO:0000313" key="3">
    <source>
        <dbReference type="Proteomes" id="UP000231564"/>
    </source>
</evidence>
<dbReference type="KEGG" id="tmar:MARIT_1731"/>
<protein>
    <submittedName>
        <fullName evidence="2">Probable lipoprotein</fullName>
    </submittedName>
</protein>
<proteinExistence type="predicted"/>
<dbReference type="EMBL" id="LT634361">
    <property type="protein sequence ID" value="SFZ82739.1"/>
    <property type="molecule type" value="Genomic_DNA"/>
</dbReference>
<gene>
    <name evidence="2" type="ORF">MARIT_1731</name>
</gene>
<dbReference type="PROSITE" id="PS51257">
    <property type="entry name" value="PROKAR_LIPOPROTEIN"/>
    <property type="match status" value="1"/>
</dbReference>
<dbReference type="STRING" id="1349785.GCA_000509405_02255"/>
<dbReference type="AlphaFoldDB" id="A0A2H1EA50"/>
<dbReference type="InterPro" id="IPR015943">
    <property type="entry name" value="WD40/YVTN_repeat-like_dom_sf"/>
</dbReference>
<evidence type="ECO:0000256" key="1">
    <source>
        <dbReference type="SAM" id="SignalP"/>
    </source>
</evidence>
<name>A0A2H1EA50_9FLAO</name>
<dbReference type="OrthoDB" id="9773938at2"/>
<dbReference type="Proteomes" id="UP000231564">
    <property type="component" value="Chromosome MARIT"/>
</dbReference>
<keyword evidence="1" id="KW-0732">Signal</keyword>
<dbReference type="RefSeq" id="WP_100211266.1">
    <property type="nucleotide sequence ID" value="NZ_CP138495.1"/>
</dbReference>
<feature type="signal peptide" evidence="1">
    <location>
        <begin position="1"/>
        <end position="21"/>
    </location>
</feature>
<dbReference type="Gene3D" id="2.130.10.10">
    <property type="entry name" value="YVTN repeat-like/Quinoprotein amine dehydrogenase"/>
    <property type="match status" value="1"/>
</dbReference>
<keyword evidence="3" id="KW-1185">Reference proteome</keyword>
<dbReference type="InterPro" id="IPR011044">
    <property type="entry name" value="Quino_amine_DH_bsu"/>
</dbReference>
<dbReference type="InterPro" id="IPR051200">
    <property type="entry name" value="Host-pathogen_enzymatic-act"/>
</dbReference>
<keyword evidence="2" id="KW-0449">Lipoprotein</keyword>
<reference evidence="2 3" key="1">
    <citation type="submission" date="2016-11" db="EMBL/GenBank/DDBJ databases">
        <authorList>
            <person name="Jaros S."/>
            <person name="Januszkiewicz K."/>
            <person name="Wedrychowicz H."/>
        </authorList>
    </citation>
    <scope>NUCLEOTIDE SEQUENCE [LARGE SCALE GENOMIC DNA]</scope>
    <source>
        <strain evidence="2">NCIMB 2154T</strain>
    </source>
</reference>
<evidence type="ECO:0000313" key="2">
    <source>
        <dbReference type="EMBL" id="SFZ82739.1"/>
    </source>
</evidence>
<dbReference type="Pfam" id="PF16819">
    <property type="entry name" value="DUF5074"/>
    <property type="match status" value="1"/>
</dbReference>
<sequence length="361" mass="39604">MKITKLILKLFIISLVFTSCSSDNNDLPQSLGSYDNGIIVSAEGNFGNKDGSISYIDEDLNSLARTFIYTGVNNSQLGGLIQSITFSDTDAYIILNDANTIVVVDRYTFKKKSEIKTGLKNPRYMAISNGKGYITNWGDGATTTDDYVAVLNLSTNTLETGTISLDNGVERILAKENKLYVSHLGAYSSNNIISIIDLAANNAVTKVTVKDNPDEIFFDNQGNLVVLSEGKPLTYNADYTSVLTSTSSAISFINLATAEVVKELQFSENKRSTKMYIANGKIYYYSPSEEKVYQIEENATELAKEGVEVGKIYGMAVKNNDLYTVEYAFKSLSKLSVIDLITKEEKYGTAVGLGASKIYFN</sequence>
<dbReference type="PANTHER" id="PTHR47197:SF3">
    <property type="entry name" value="DIHYDRO-HEME D1 DEHYDROGENASE"/>
    <property type="match status" value="1"/>
</dbReference>
<organism evidence="2 3">
    <name type="scientific">Tenacibaculum maritimum NCIMB 2154</name>
    <dbReference type="NCBI Taxonomy" id="1349785"/>
    <lineage>
        <taxon>Bacteria</taxon>
        <taxon>Pseudomonadati</taxon>
        <taxon>Bacteroidota</taxon>
        <taxon>Flavobacteriia</taxon>
        <taxon>Flavobacteriales</taxon>
        <taxon>Flavobacteriaceae</taxon>
        <taxon>Tenacibaculum</taxon>
    </lineage>
</organism>